<dbReference type="AlphaFoldDB" id="A0A5N0T3M7"/>
<feature type="signal peptide" evidence="1">
    <location>
        <begin position="1"/>
        <end position="19"/>
    </location>
</feature>
<feature type="chain" id="PRO_5024279063" evidence="1">
    <location>
        <begin position="20"/>
        <end position="208"/>
    </location>
</feature>
<keyword evidence="1" id="KW-0732">Signal</keyword>
<dbReference type="Proteomes" id="UP000325372">
    <property type="component" value="Unassembled WGS sequence"/>
</dbReference>
<evidence type="ECO:0000313" key="2">
    <source>
        <dbReference type="EMBL" id="KAA9129675.1"/>
    </source>
</evidence>
<protein>
    <submittedName>
        <fullName evidence="2">Uncharacterized protein</fullName>
    </submittedName>
</protein>
<proteinExistence type="predicted"/>
<accession>A0A5N0T3M7</accession>
<organism evidence="2 3">
    <name type="scientific">Marinihelvus fidelis</name>
    <dbReference type="NCBI Taxonomy" id="2613842"/>
    <lineage>
        <taxon>Bacteria</taxon>
        <taxon>Pseudomonadati</taxon>
        <taxon>Pseudomonadota</taxon>
        <taxon>Gammaproteobacteria</taxon>
        <taxon>Chromatiales</taxon>
        <taxon>Wenzhouxiangellaceae</taxon>
        <taxon>Marinihelvus</taxon>
    </lineage>
</organism>
<sequence length="208" mass="23614">MTRFFVLLMVTMLSSPVHAQSLGVNPQGEFAEVDTSVDIKAVEKLLKKRKSQVKKVLAEPNDFSPPVLYALSYALFERDRKDEAAFWFYAGQLRASSDAEKSLDASAGQAVAVLNQQFGTPINQYMITDIPALRTTVERVVQWDRENQRNYDPRWIALHGMDAFTESTIAFEPAEEWDRINEETRVKYREDFLAAIEEFGLGAAAQQQ</sequence>
<evidence type="ECO:0000313" key="3">
    <source>
        <dbReference type="Proteomes" id="UP000325372"/>
    </source>
</evidence>
<gene>
    <name evidence="2" type="ORF">F3N42_15025</name>
</gene>
<name>A0A5N0T3M7_9GAMM</name>
<dbReference type="RefSeq" id="WP_150865589.1">
    <property type="nucleotide sequence ID" value="NZ_VYXP01000013.1"/>
</dbReference>
<evidence type="ECO:0000256" key="1">
    <source>
        <dbReference type="SAM" id="SignalP"/>
    </source>
</evidence>
<keyword evidence="3" id="KW-1185">Reference proteome</keyword>
<comment type="caution">
    <text evidence="2">The sequence shown here is derived from an EMBL/GenBank/DDBJ whole genome shotgun (WGS) entry which is preliminary data.</text>
</comment>
<dbReference type="EMBL" id="VYXP01000013">
    <property type="protein sequence ID" value="KAA9129675.1"/>
    <property type="molecule type" value="Genomic_DNA"/>
</dbReference>
<reference evidence="2 3" key="1">
    <citation type="submission" date="2019-09" db="EMBL/GenBank/DDBJ databases">
        <title>Wenzhouxiangella sp. Genome sequencing and assembly.</title>
        <authorList>
            <person name="Zhang R."/>
        </authorList>
    </citation>
    <scope>NUCLEOTIDE SEQUENCE [LARGE SCALE GENOMIC DNA]</scope>
    <source>
        <strain evidence="2 3">W260</strain>
    </source>
</reference>